<reference evidence="4" key="1">
    <citation type="thesis" date="2020" institute="ProQuest LLC" country="789 East Eisenhower Parkway, Ann Arbor, MI, USA">
        <title>Comparative Genomics and Chromosome Evolution.</title>
        <authorList>
            <person name="Mudd A.B."/>
        </authorList>
    </citation>
    <scope>NUCLEOTIDE SEQUENCE</scope>
    <source>
        <strain evidence="4">237g6f4</strain>
        <tissue evidence="4">Blood</tissue>
    </source>
</reference>
<dbReference type="SUPFAM" id="SSF81383">
    <property type="entry name" value="F-box domain"/>
    <property type="match status" value="1"/>
</dbReference>
<dbReference type="Pfam" id="PF25372">
    <property type="entry name" value="DUF7885"/>
    <property type="match status" value="2"/>
</dbReference>
<evidence type="ECO:0000313" key="5">
    <source>
        <dbReference type="Proteomes" id="UP000824782"/>
    </source>
</evidence>
<dbReference type="EMBL" id="WNYA01000004">
    <property type="protein sequence ID" value="KAG8577140.1"/>
    <property type="molecule type" value="Genomic_DNA"/>
</dbReference>
<proteinExistence type="predicted"/>
<organism evidence="4 5">
    <name type="scientific">Engystomops pustulosus</name>
    <name type="common">Tungara frog</name>
    <name type="synonym">Physalaemus pustulosus</name>
    <dbReference type="NCBI Taxonomy" id="76066"/>
    <lineage>
        <taxon>Eukaryota</taxon>
        <taxon>Metazoa</taxon>
        <taxon>Chordata</taxon>
        <taxon>Craniata</taxon>
        <taxon>Vertebrata</taxon>
        <taxon>Euteleostomi</taxon>
        <taxon>Amphibia</taxon>
        <taxon>Batrachia</taxon>
        <taxon>Anura</taxon>
        <taxon>Neobatrachia</taxon>
        <taxon>Hyloidea</taxon>
        <taxon>Leptodactylidae</taxon>
        <taxon>Leiuperinae</taxon>
        <taxon>Engystomops</taxon>
    </lineage>
</organism>
<dbReference type="PANTHER" id="PTHR13318:SF95">
    <property type="entry name" value="F-BOX PROTEIN YLR352W"/>
    <property type="match status" value="1"/>
</dbReference>
<keyword evidence="2" id="KW-0833">Ubl conjugation pathway</keyword>
<keyword evidence="5" id="KW-1185">Reference proteome</keyword>
<dbReference type="InterPro" id="IPR006553">
    <property type="entry name" value="Leu-rich_rpt_Cys-con_subtyp"/>
</dbReference>
<dbReference type="InterPro" id="IPR032675">
    <property type="entry name" value="LRR_dom_sf"/>
</dbReference>
<dbReference type="GO" id="GO:0019005">
    <property type="term" value="C:SCF ubiquitin ligase complex"/>
    <property type="evidence" value="ECO:0007669"/>
    <property type="project" value="TreeGrafter"/>
</dbReference>
<gene>
    <name evidence="4" type="ORF">GDO81_010077</name>
</gene>
<dbReference type="Pfam" id="PF12937">
    <property type="entry name" value="F-box-like"/>
    <property type="match status" value="1"/>
</dbReference>
<feature type="domain" description="F-box" evidence="3">
    <location>
        <begin position="224"/>
        <end position="270"/>
    </location>
</feature>
<evidence type="ECO:0000256" key="1">
    <source>
        <dbReference type="ARBA" id="ARBA00022614"/>
    </source>
</evidence>
<dbReference type="InterPro" id="IPR036047">
    <property type="entry name" value="F-box-like_dom_sf"/>
</dbReference>
<dbReference type="Proteomes" id="UP000824782">
    <property type="component" value="Unassembled WGS sequence"/>
</dbReference>
<evidence type="ECO:0000313" key="4">
    <source>
        <dbReference type="EMBL" id="KAG8577140.1"/>
    </source>
</evidence>
<comment type="caution">
    <text evidence="4">The sequence shown here is derived from an EMBL/GenBank/DDBJ whole genome shotgun (WGS) entry which is preliminary data.</text>
</comment>
<dbReference type="InterPro" id="IPR057207">
    <property type="entry name" value="FBXL15_LRR"/>
</dbReference>
<dbReference type="GO" id="GO:0031146">
    <property type="term" value="P:SCF-dependent proteasomal ubiquitin-dependent protein catabolic process"/>
    <property type="evidence" value="ECO:0007669"/>
    <property type="project" value="TreeGrafter"/>
</dbReference>
<evidence type="ECO:0000256" key="2">
    <source>
        <dbReference type="ARBA" id="ARBA00022786"/>
    </source>
</evidence>
<dbReference type="SMART" id="SM00256">
    <property type="entry name" value="FBOX"/>
    <property type="match status" value="1"/>
</dbReference>
<protein>
    <recommendedName>
        <fullName evidence="3">F-box domain-containing protein</fullName>
    </recommendedName>
</protein>
<dbReference type="Gene3D" id="3.80.10.10">
    <property type="entry name" value="Ribonuclease Inhibitor"/>
    <property type="match status" value="3"/>
</dbReference>
<keyword evidence="1" id="KW-0433">Leucine-rich repeat</keyword>
<dbReference type="FunFam" id="3.80.10.10:FF:001152">
    <property type="entry name" value="F-box and leucine rich repeat protein 13"/>
    <property type="match status" value="1"/>
</dbReference>
<dbReference type="SMART" id="SM00367">
    <property type="entry name" value="LRR_CC"/>
    <property type="match status" value="16"/>
</dbReference>
<dbReference type="AlphaFoldDB" id="A0AAV7BXI8"/>
<dbReference type="InterPro" id="IPR001810">
    <property type="entry name" value="F-box_dom"/>
</dbReference>
<dbReference type="CDD" id="cd22977">
    <property type="entry name" value="DD_FBXL13"/>
    <property type="match status" value="1"/>
</dbReference>
<dbReference type="SUPFAM" id="SSF47391">
    <property type="entry name" value="Dimerization-anchoring domain of cAMP-dependent PK regulatory subunit"/>
    <property type="match status" value="1"/>
</dbReference>
<evidence type="ECO:0000259" key="3">
    <source>
        <dbReference type="PROSITE" id="PS50181"/>
    </source>
</evidence>
<dbReference type="CDD" id="cd22124">
    <property type="entry name" value="F-box_FBXL13"/>
    <property type="match status" value="1"/>
</dbReference>
<dbReference type="PANTHER" id="PTHR13318">
    <property type="entry name" value="PARTNER OF PAIRED, ISOFORM B-RELATED"/>
    <property type="match status" value="1"/>
</dbReference>
<accession>A0AAV7BXI8</accession>
<sequence>MASLRNADAQLRKYIKQHSLPQIYEALLCGLCAMCPENPLQYLQEKIMEMLEKGHHSLLWDSYIDDSRKPKVKAVTGSYLEYLFGQDEDQLVSPELFKKAYSFYINKLQKLYFIAWIKYCSTRKAKRLDTQVKLQNAEAHHTKTFLRTIIRRWDKWLKFRNKQHLKASIRIQNVFDDAFMKKILKAWNAEAKDSKKKKEYFERLERGDMDELGNGSSSVMREGEDDISQLPQRAILKIFGFMDLLDLARSSQVCRSWKIITQNSSLWNSIDFSSVKHCIQDKFVINILRKCRPYVLRLNFRGCSTLHWSTFKVIGECRNLQDLNLSECRNLNEEAIRCICEGCQGLLYLNLSHTDITNTTIRLMSRYLLNLQYLSVGYSRKFTDKGLQYLGSGKGCHKIIYLDLSGCTQISVDGFKYIADGCASLQHLKINDMFTLTDNCITTLLEKCQNIVSISLLGSPHLSDVAFKIIAQGRKLVQIRIEGNSRITDASIKAISRSSPNLSHIYVADCQKITDISLKALASLKNITVLNVADCIRISDPGVRQVVEGPSGNKIRELNLTNCLRVSDLSLLRIAQKCHNLNFLNLSFCENVSDSGIELLGNMASLISVDISGTSITDQGLTALGSQSKIKELSISECLGITDIGIQRFCHQSRDLEVLDISHCLQVTNNTLKTIAFCCKMLTSISIAGCFKITDISIQYLSGGCRYLHIIDISGCIHLSDKALKYFQKGCRQLRTLRMHYCRSITKATVQKMQSKYQNVEYSADNPPPWFGYDRHGNLLHGISHVEENEEEAADE</sequence>
<name>A0AAV7BXI8_ENGPU</name>
<dbReference type="FunFam" id="3.80.10.10:FF:000134">
    <property type="entry name" value="F-box and leucine rich repeat protein 13"/>
    <property type="match status" value="1"/>
</dbReference>
<dbReference type="PROSITE" id="PS50181">
    <property type="entry name" value="FBOX"/>
    <property type="match status" value="1"/>
</dbReference>
<dbReference type="SUPFAM" id="SSF52047">
    <property type="entry name" value="RNI-like"/>
    <property type="match status" value="2"/>
</dbReference>